<evidence type="ECO:0000313" key="2">
    <source>
        <dbReference type="Proteomes" id="UP001176521"/>
    </source>
</evidence>
<name>A0AAN6GDI2_9BASI</name>
<reference evidence="1" key="1">
    <citation type="journal article" date="2023" name="PhytoFront">
        <title>Draft Genome Resources of Seven Strains of Tilletia horrida, Causal Agent of Kernel Smut of Rice.</title>
        <authorList>
            <person name="Khanal S."/>
            <person name="Antony Babu S."/>
            <person name="Zhou X.G."/>
        </authorList>
    </citation>
    <scope>NUCLEOTIDE SEQUENCE</scope>
    <source>
        <strain evidence="1">TX3</strain>
    </source>
</reference>
<protein>
    <submittedName>
        <fullName evidence="1">Uncharacterized protein</fullName>
    </submittedName>
</protein>
<dbReference type="InterPro" id="IPR016130">
    <property type="entry name" value="Tyr_Pase_AS"/>
</dbReference>
<gene>
    <name evidence="1" type="ORF">OC842_003755</name>
</gene>
<dbReference type="PROSITE" id="PS00383">
    <property type="entry name" value="TYR_PHOSPHATASE_1"/>
    <property type="match status" value="1"/>
</dbReference>
<dbReference type="EMBL" id="JAPDMQ010000199">
    <property type="protein sequence ID" value="KAK0530966.1"/>
    <property type="molecule type" value="Genomic_DNA"/>
</dbReference>
<proteinExistence type="predicted"/>
<dbReference type="InterPro" id="IPR036873">
    <property type="entry name" value="Rhodanese-like_dom_sf"/>
</dbReference>
<keyword evidence="2" id="KW-1185">Reference proteome</keyword>
<organism evidence="1 2">
    <name type="scientific">Tilletia horrida</name>
    <dbReference type="NCBI Taxonomy" id="155126"/>
    <lineage>
        <taxon>Eukaryota</taxon>
        <taxon>Fungi</taxon>
        <taxon>Dikarya</taxon>
        <taxon>Basidiomycota</taxon>
        <taxon>Ustilaginomycotina</taxon>
        <taxon>Exobasidiomycetes</taxon>
        <taxon>Tilletiales</taxon>
        <taxon>Tilletiaceae</taxon>
        <taxon>Tilletia</taxon>
    </lineage>
</organism>
<comment type="caution">
    <text evidence="1">The sequence shown here is derived from an EMBL/GenBank/DDBJ whole genome shotgun (WGS) entry which is preliminary data.</text>
</comment>
<dbReference type="Gene3D" id="3.40.250.10">
    <property type="entry name" value="Rhodanese-like domain"/>
    <property type="match status" value="1"/>
</dbReference>
<dbReference type="Proteomes" id="UP001176521">
    <property type="component" value="Unassembled WGS sequence"/>
</dbReference>
<dbReference type="AlphaFoldDB" id="A0AAN6GDI2"/>
<dbReference type="SUPFAM" id="SSF52821">
    <property type="entry name" value="Rhodanese/Cell cycle control phosphatase"/>
    <property type="match status" value="1"/>
</dbReference>
<sequence>MPSTAPALPQANTRTLFKDGAAQNAWMDGVSYGCWTPDQVLHMLRTEAASVFVLDVRAVDNAETASDAQERRKFTGAHRHPPFGGMNHEQGVENVLEYLELVTPQQWTQLLAAKYVVVHCQMGQERSPAMMRALNKRLAQADVKTKRAPKQVVGLMIPGFQGLVGRKDLATQLAACSVPLTAQDAQAFANGKQIAALKPFIEPKTKPLGNPTAPQGASKGIKF</sequence>
<evidence type="ECO:0000313" key="1">
    <source>
        <dbReference type="EMBL" id="KAK0530966.1"/>
    </source>
</evidence>
<accession>A0AAN6GDI2</accession>